<dbReference type="NCBIfam" id="TIGR01494">
    <property type="entry name" value="ATPase_P-type"/>
    <property type="match status" value="2"/>
</dbReference>
<dbReference type="SFLD" id="SFLDG00002">
    <property type="entry name" value="C1.7:_P-type_atpase_like"/>
    <property type="match status" value="1"/>
</dbReference>
<dbReference type="GO" id="GO:0005524">
    <property type="term" value="F:ATP binding"/>
    <property type="evidence" value="ECO:0007669"/>
    <property type="project" value="UniProtKB-KW"/>
</dbReference>
<dbReference type="PROSITE" id="PS00154">
    <property type="entry name" value="ATPASE_E1_E2"/>
    <property type="match status" value="1"/>
</dbReference>
<keyword evidence="10" id="KW-0067">ATP-binding</keyword>
<dbReference type="SUPFAM" id="SSF81660">
    <property type="entry name" value="Metal cation-transporting ATPase, ATP-binding domain N"/>
    <property type="match status" value="1"/>
</dbReference>
<dbReference type="InterPro" id="IPR023298">
    <property type="entry name" value="ATPase_P-typ_TM_dom_sf"/>
</dbReference>
<name>A0A168KBP0_MUCCL</name>
<evidence type="ECO:0000259" key="20">
    <source>
        <dbReference type="Pfam" id="PF00122"/>
    </source>
</evidence>
<feature type="transmembrane region" description="Helical" evidence="19">
    <location>
        <begin position="336"/>
        <end position="358"/>
    </location>
</feature>
<dbReference type="GO" id="GO:0006874">
    <property type="term" value="P:intracellular calcium ion homeostasis"/>
    <property type="evidence" value="ECO:0007669"/>
    <property type="project" value="TreeGrafter"/>
</dbReference>
<dbReference type="GO" id="GO:0046872">
    <property type="term" value="F:metal ion binding"/>
    <property type="evidence" value="ECO:0007669"/>
    <property type="project" value="UniProtKB-KW"/>
</dbReference>
<evidence type="ECO:0000256" key="7">
    <source>
        <dbReference type="ARBA" id="ARBA00022723"/>
    </source>
</evidence>
<evidence type="ECO:0000256" key="16">
    <source>
        <dbReference type="ARBA" id="ARBA00038148"/>
    </source>
</evidence>
<evidence type="ECO:0000256" key="2">
    <source>
        <dbReference type="ARBA" id="ARBA00012790"/>
    </source>
</evidence>
<dbReference type="PRINTS" id="PR00119">
    <property type="entry name" value="CATATPASE"/>
</dbReference>
<dbReference type="SUPFAM" id="SSF81665">
    <property type="entry name" value="Calcium ATPase, transmembrane domain M"/>
    <property type="match status" value="1"/>
</dbReference>
<evidence type="ECO:0000256" key="13">
    <source>
        <dbReference type="ARBA" id="ARBA00022989"/>
    </source>
</evidence>
<dbReference type="InterPro" id="IPR006068">
    <property type="entry name" value="ATPase_P-typ_cation-transptr_C"/>
</dbReference>
<dbReference type="PANTHER" id="PTHR24093">
    <property type="entry name" value="CATION TRANSPORTING ATPASE"/>
    <property type="match status" value="1"/>
</dbReference>
<keyword evidence="13 19" id="KW-1133">Transmembrane helix</keyword>
<feature type="transmembrane region" description="Helical" evidence="19">
    <location>
        <begin position="1010"/>
        <end position="1030"/>
    </location>
</feature>
<feature type="domain" description="Cation-transporting P-type ATPase C-terminal" evidence="21">
    <location>
        <begin position="859"/>
        <end position="1029"/>
    </location>
</feature>
<gene>
    <name evidence="23" type="ORF">MUCCIDRAFT_126632</name>
</gene>
<keyword evidence="8" id="KW-0547">Nucleotide-binding</keyword>
<reference evidence="23 24" key="1">
    <citation type="submission" date="2015-06" db="EMBL/GenBank/DDBJ databases">
        <title>Expansion of signal transduction pathways in fungi by whole-genome duplication.</title>
        <authorList>
            <consortium name="DOE Joint Genome Institute"/>
            <person name="Corrochano L.M."/>
            <person name="Kuo A."/>
            <person name="Marcet-Houben M."/>
            <person name="Polaino S."/>
            <person name="Salamov A."/>
            <person name="Villalobos J.M."/>
            <person name="Alvarez M.I."/>
            <person name="Avalos J."/>
            <person name="Benito E.P."/>
            <person name="Benoit I."/>
            <person name="Burger G."/>
            <person name="Camino L.P."/>
            <person name="Canovas D."/>
            <person name="Cerda-Olmedo E."/>
            <person name="Cheng J.-F."/>
            <person name="Dominguez A."/>
            <person name="Elias M."/>
            <person name="Eslava A.P."/>
            <person name="Glaser F."/>
            <person name="Grimwood J."/>
            <person name="Gutierrez G."/>
            <person name="Heitman J."/>
            <person name="Henrissat B."/>
            <person name="Iturriaga E.A."/>
            <person name="Lang B.F."/>
            <person name="Lavin J.L."/>
            <person name="Lee S."/>
            <person name="Li W."/>
            <person name="Lindquist E."/>
            <person name="Lopez-Garcia S."/>
            <person name="Luque E.M."/>
            <person name="Marcos A.T."/>
            <person name="Martin J."/>
            <person name="Mccluskey K."/>
            <person name="Medina H.R."/>
            <person name="Miralles-Duran A."/>
            <person name="Miyazaki A."/>
            <person name="Munoz-Torres E."/>
            <person name="Oguiza J.A."/>
            <person name="Ohm R."/>
            <person name="Olmedo M."/>
            <person name="Orejas M."/>
            <person name="Ortiz-Castellanos L."/>
            <person name="Pisabarro A.G."/>
            <person name="Rodriguez-Romero J."/>
            <person name="Ruiz-Herrera J."/>
            <person name="Ruiz-Vazquez R."/>
            <person name="Sanz C."/>
            <person name="Schackwitz W."/>
            <person name="Schmutz J."/>
            <person name="Shahriari M."/>
            <person name="Shelest E."/>
            <person name="Silva-Franco F."/>
            <person name="Soanes D."/>
            <person name="Syed K."/>
            <person name="Tagua V.G."/>
            <person name="Talbot N.J."/>
            <person name="Thon M."/>
            <person name="De Vries R.P."/>
            <person name="Wiebenga A."/>
            <person name="Yadav J.S."/>
            <person name="Braun E.L."/>
            <person name="Baker S."/>
            <person name="Garre V."/>
            <person name="Horwitz B."/>
            <person name="Torres-Martinez S."/>
            <person name="Idnurm A."/>
            <person name="Herrera-Estrella A."/>
            <person name="Gabaldon T."/>
            <person name="Grigoriev I.V."/>
        </authorList>
    </citation>
    <scope>NUCLEOTIDE SEQUENCE [LARGE SCALE GENOMIC DNA]</scope>
    <source>
        <strain evidence="23 24">CBS 277.49</strain>
    </source>
</reference>
<keyword evidence="7" id="KW-0479">Metal-binding</keyword>
<dbReference type="FunFam" id="1.20.1110.10:FF:000039">
    <property type="entry name" value="Calcium-transporting ATPase"/>
    <property type="match status" value="1"/>
</dbReference>
<dbReference type="InterPro" id="IPR059000">
    <property type="entry name" value="ATPase_P-type_domA"/>
</dbReference>
<keyword evidence="14" id="KW-0406">Ion transport</keyword>
<dbReference type="Pfam" id="PF00122">
    <property type="entry name" value="E1-E2_ATPase"/>
    <property type="match status" value="1"/>
</dbReference>
<feature type="domain" description="P-type ATPase A" evidence="20">
    <location>
        <begin position="210"/>
        <end position="315"/>
    </location>
</feature>
<feature type="transmembrane region" description="Helical" evidence="19">
    <location>
        <begin position="832"/>
        <end position="853"/>
    </location>
</feature>
<evidence type="ECO:0000256" key="3">
    <source>
        <dbReference type="ARBA" id="ARBA00022448"/>
    </source>
</evidence>
<dbReference type="GO" id="GO:0005886">
    <property type="term" value="C:plasma membrane"/>
    <property type="evidence" value="ECO:0007669"/>
    <property type="project" value="TreeGrafter"/>
</dbReference>
<evidence type="ECO:0000256" key="6">
    <source>
        <dbReference type="ARBA" id="ARBA00022692"/>
    </source>
</evidence>
<evidence type="ECO:0000256" key="11">
    <source>
        <dbReference type="ARBA" id="ARBA00022842"/>
    </source>
</evidence>
<comment type="subcellular location">
    <subcellularLocation>
        <location evidence="1">Vacuole membrane</location>
        <topology evidence="1">Multi-pass membrane protein</topology>
    </subcellularLocation>
</comment>
<evidence type="ECO:0000259" key="22">
    <source>
        <dbReference type="Pfam" id="PF00690"/>
    </source>
</evidence>
<evidence type="ECO:0000256" key="19">
    <source>
        <dbReference type="SAM" id="Phobius"/>
    </source>
</evidence>
<dbReference type="InterPro" id="IPR008250">
    <property type="entry name" value="ATPase_P-typ_transduc_dom_A_sf"/>
</dbReference>
<dbReference type="InterPro" id="IPR023299">
    <property type="entry name" value="ATPase_P-typ_cyto_dom_N"/>
</dbReference>
<dbReference type="PANTHER" id="PTHR24093:SF369">
    <property type="entry name" value="CALCIUM-TRANSPORTING ATPASE"/>
    <property type="match status" value="1"/>
</dbReference>
<evidence type="ECO:0000256" key="9">
    <source>
        <dbReference type="ARBA" id="ARBA00022837"/>
    </source>
</evidence>
<organism evidence="23 24">
    <name type="scientific">Mucor lusitanicus CBS 277.49</name>
    <dbReference type="NCBI Taxonomy" id="747725"/>
    <lineage>
        <taxon>Eukaryota</taxon>
        <taxon>Fungi</taxon>
        <taxon>Fungi incertae sedis</taxon>
        <taxon>Mucoromycota</taxon>
        <taxon>Mucoromycotina</taxon>
        <taxon>Mucoromycetes</taxon>
        <taxon>Mucorales</taxon>
        <taxon>Mucorineae</taxon>
        <taxon>Mucoraceae</taxon>
        <taxon>Mucor</taxon>
    </lineage>
</organism>
<dbReference type="GO" id="GO:0005388">
    <property type="term" value="F:P-type calcium transporter activity"/>
    <property type="evidence" value="ECO:0007669"/>
    <property type="project" value="UniProtKB-EC"/>
</dbReference>
<proteinExistence type="inferred from homology"/>
<keyword evidence="12" id="KW-1278">Translocase</keyword>
<feature type="non-terminal residue" evidence="23">
    <location>
        <position position="1034"/>
    </location>
</feature>
<keyword evidence="11" id="KW-0460">Magnesium</keyword>
<dbReference type="GO" id="GO:0016887">
    <property type="term" value="F:ATP hydrolysis activity"/>
    <property type="evidence" value="ECO:0007669"/>
    <property type="project" value="InterPro"/>
</dbReference>
<dbReference type="Gene3D" id="3.40.50.1000">
    <property type="entry name" value="HAD superfamily/HAD-like"/>
    <property type="match status" value="1"/>
</dbReference>
<dbReference type="EC" id="7.2.2.10" evidence="2"/>
<keyword evidence="15 19" id="KW-0472">Membrane</keyword>
<dbReference type="InterPro" id="IPR004014">
    <property type="entry name" value="ATPase_P-typ_cation-transptr_N"/>
</dbReference>
<dbReference type="Pfam" id="PF13246">
    <property type="entry name" value="Cation_ATPase"/>
    <property type="match status" value="1"/>
</dbReference>
<feature type="transmembrane region" description="Helical" evidence="19">
    <location>
        <begin position="136"/>
        <end position="153"/>
    </location>
</feature>
<dbReference type="Gene3D" id="2.70.150.10">
    <property type="entry name" value="Calcium-transporting ATPase, cytoplasmic transduction domain A"/>
    <property type="match status" value="1"/>
</dbReference>
<feature type="transmembrane region" description="Helical" evidence="19">
    <location>
        <begin position="903"/>
        <end position="926"/>
    </location>
</feature>
<dbReference type="OrthoDB" id="3352408at2759"/>
<dbReference type="STRING" id="747725.A0A168KBP0"/>
<dbReference type="CDD" id="cd02081">
    <property type="entry name" value="P-type_ATPase_Ca_PMCA-like"/>
    <property type="match status" value="1"/>
</dbReference>
<sequence length="1034" mass="112752">SNPFAFVPEQLSSLMDPKNVPLLRTYGGLEGVARGLHVDLASGLTPNAPAHQNITLDQVIRDKDDSVYVEEIEFKRTPTVHSLGGRQLTHRTDATVPAPDLTAFPQRKAVFGANVLPETESKSIFALMWIAFQDKTLILLAIAAVVSLGVGLYEDIAVPEYDTFGNRIPGVKWVEGVAIIVAILLVVLVGSVNDYQKEKQFRKLNAKKEDRAVKATREATVSMISVHDIQVGDILHLEPGDIVPVDGIFIEGHNLKCDESAATGESDATKAPIVSTEHKSVPDPFIISGSKVLEGVCTYLVTSVGENSYYGRTMMALRSEPESTPLQEKLNALAELIAKLGSAAGLLMLIVLLIRYFVTWKDGVPDQPTAIVMDIMKILIVVVTIVVVAVPEGLPLAVTLALAYATQRMLKDNNLVRVLAACETMGNATTVCSDKTGTLTQNKMTVVAGTFGSSYRFINNPPASRSDLIDIKNVATTAPKEVLNMINQSIAVNSNAFEGENEKGEPCFVGNKTETALLQFSRDTKAEHYDTLRSRWPIEQVYPFSSERKAMATVLQIPHPADPDQVMYRVHVKGASEIILGLCSNILSLQKSSTPVSNDDYSGANTRELTSDDESRIERIIQSYATKSLRTIGIAYRDFEQWPPKGPRANADDDVPYDDIVEDRGLTFLGVVGIEDPLREGVPEAVQACQRAGVFVRMVTGDNIVTAKSIAKQCGIYTPGGIVMEGPTFRKLPQSEMDSVLPRLQVLARSSPEDKRILVSRLRELGDIVAVTGDGTNDGPALKMADVGFSMGIAGTEVAKEASSIILMDDNFSSIVKAIMWGRCVNDAVKKFLEFQITVNIVAVILTFISAVASTDQKSVLTAVQLLWVNLIMDTFAALALATDPPTAELLNRRPEPRSAPLITFKMWKMIIGQAIFQLVVTLVLLYSNVLNYSTDNVVLQTVVFNTFVFCQIFNEVNCRRIDSHINIFTNILANKFFIGIFFICVLGQVVIVQFGGAAFQVVALDGPHWGIAIVIGFLSLPIGVVIRLIPDDI</sequence>
<dbReference type="SUPFAM" id="SSF81653">
    <property type="entry name" value="Calcium ATPase, transduction domain A"/>
    <property type="match status" value="1"/>
</dbReference>
<feature type="transmembrane region" description="Helical" evidence="19">
    <location>
        <begin position="977"/>
        <end position="1004"/>
    </location>
</feature>
<feature type="domain" description="Cation-transporting P-type ATPase N-terminal" evidence="22">
    <location>
        <begin position="105"/>
        <end position="147"/>
    </location>
</feature>
<feature type="transmembrane region" description="Helical" evidence="19">
    <location>
        <begin position="173"/>
        <end position="193"/>
    </location>
</feature>
<dbReference type="Gene3D" id="3.40.1110.10">
    <property type="entry name" value="Calcium-transporting ATPase, cytoplasmic domain N"/>
    <property type="match status" value="1"/>
</dbReference>
<dbReference type="EMBL" id="AMYB01000005">
    <property type="protein sequence ID" value="OAD02217.1"/>
    <property type="molecule type" value="Genomic_DNA"/>
</dbReference>
<evidence type="ECO:0000256" key="12">
    <source>
        <dbReference type="ARBA" id="ARBA00022967"/>
    </source>
</evidence>
<dbReference type="FunFam" id="3.40.50.1000:FF:000018">
    <property type="entry name" value="Calcium-transporting ATPase"/>
    <property type="match status" value="1"/>
</dbReference>
<evidence type="ECO:0000256" key="1">
    <source>
        <dbReference type="ARBA" id="ARBA00004128"/>
    </source>
</evidence>
<evidence type="ECO:0000256" key="17">
    <source>
        <dbReference type="ARBA" id="ARBA00048694"/>
    </source>
</evidence>
<evidence type="ECO:0000259" key="21">
    <source>
        <dbReference type="Pfam" id="PF00689"/>
    </source>
</evidence>
<keyword evidence="3" id="KW-0813">Transport</keyword>
<evidence type="ECO:0000256" key="4">
    <source>
        <dbReference type="ARBA" id="ARBA00022554"/>
    </source>
</evidence>
<comment type="catalytic activity">
    <reaction evidence="17">
        <text>Ca(2+)(in) + ATP + H2O = Ca(2+)(out) + ADP + phosphate + H(+)</text>
        <dbReference type="Rhea" id="RHEA:18105"/>
        <dbReference type="ChEBI" id="CHEBI:15377"/>
        <dbReference type="ChEBI" id="CHEBI:15378"/>
        <dbReference type="ChEBI" id="CHEBI:29108"/>
        <dbReference type="ChEBI" id="CHEBI:30616"/>
        <dbReference type="ChEBI" id="CHEBI:43474"/>
        <dbReference type="ChEBI" id="CHEBI:456216"/>
        <dbReference type="EC" id="7.2.2.10"/>
    </reaction>
</comment>
<dbReference type="Proteomes" id="UP000077051">
    <property type="component" value="Unassembled WGS sequence"/>
</dbReference>
<keyword evidence="6 19" id="KW-0812">Transmembrane</keyword>
<feature type="non-terminal residue" evidence="23">
    <location>
        <position position="1"/>
    </location>
</feature>
<dbReference type="SUPFAM" id="SSF56784">
    <property type="entry name" value="HAD-like"/>
    <property type="match status" value="1"/>
</dbReference>
<evidence type="ECO:0000313" key="23">
    <source>
        <dbReference type="EMBL" id="OAD02217.1"/>
    </source>
</evidence>
<dbReference type="VEuPathDB" id="FungiDB:MUCCIDRAFT_126632"/>
<keyword evidence="5" id="KW-0109">Calcium transport</keyword>
<dbReference type="InterPro" id="IPR036412">
    <property type="entry name" value="HAD-like_sf"/>
</dbReference>
<comment type="caution">
    <text evidence="23">The sequence shown here is derived from an EMBL/GenBank/DDBJ whole genome shotgun (WGS) entry which is preliminary data.</text>
</comment>
<dbReference type="InterPro" id="IPR044492">
    <property type="entry name" value="P_typ_ATPase_HD_dom"/>
</dbReference>
<feature type="transmembrane region" description="Helical" evidence="19">
    <location>
        <begin position="378"/>
        <end position="405"/>
    </location>
</feature>
<evidence type="ECO:0000256" key="8">
    <source>
        <dbReference type="ARBA" id="ARBA00022741"/>
    </source>
</evidence>
<accession>A0A168KBP0</accession>
<evidence type="ECO:0000313" key="24">
    <source>
        <dbReference type="Proteomes" id="UP000077051"/>
    </source>
</evidence>
<dbReference type="NCBIfam" id="TIGR01517">
    <property type="entry name" value="ATPase-IIB_Ca"/>
    <property type="match status" value="1"/>
</dbReference>
<keyword evidence="4" id="KW-0926">Vacuole</keyword>
<evidence type="ECO:0000256" key="18">
    <source>
        <dbReference type="ARBA" id="ARBA00067965"/>
    </source>
</evidence>
<keyword evidence="9" id="KW-0106">Calcium</keyword>
<dbReference type="FunFam" id="2.70.150.10:FF:000028">
    <property type="entry name" value="Calcium-transporting ATPase"/>
    <property type="match status" value="1"/>
</dbReference>
<dbReference type="Gene3D" id="1.20.1110.10">
    <property type="entry name" value="Calcium-transporting ATPase, transmembrane domain"/>
    <property type="match status" value="1"/>
</dbReference>
<dbReference type="SFLD" id="SFLDF00027">
    <property type="entry name" value="p-type_atpase"/>
    <property type="match status" value="1"/>
</dbReference>
<evidence type="ECO:0000256" key="10">
    <source>
        <dbReference type="ARBA" id="ARBA00022840"/>
    </source>
</evidence>
<dbReference type="InterPro" id="IPR001757">
    <property type="entry name" value="P_typ_ATPase"/>
</dbReference>
<dbReference type="AlphaFoldDB" id="A0A168KBP0"/>
<protein>
    <recommendedName>
        <fullName evidence="18">Calcium-transporting ATPase 2</fullName>
        <ecNumber evidence="2">7.2.2.10</ecNumber>
    </recommendedName>
</protein>
<dbReference type="InterPro" id="IPR018303">
    <property type="entry name" value="ATPase_P-typ_P_site"/>
</dbReference>
<dbReference type="Pfam" id="PF00690">
    <property type="entry name" value="Cation_ATPase_N"/>
    <property type="match status" value="1"/>
</dbReference>
<dbReference type="InterPro" id="IPR006408">
    <property type="entry name" value="P-type_ATPase_IIB"/>
</dbReference>
<dbReference type="Pfam" id="PF00689">
    <property type="entry name" value="Cation_ATPase_C"/>
    <property type="match status" value="1"/>
</dbReference>
<dbReference type="InterPro" id="IPR023214">
    <property type="entry name" value="HAD_sf"/>
</dbReference>
<evidence type="ECO:0000256" key="14">
    <source>
        <dbReference type="ARBA" id="ARBA00023065"/>
    </source>
</evidence>
<comment type="similarity">
    <text evidence="16">Belongs to the cation transport ATPase (P-type) (TC 3.A.3) family.</text>
</comment>
<dbReference type="GO" id="GO:0005774">
    <property type="term" value="C:vacuolar membrane"/>
    <property type="evidence" value="ECO:0007669"/>
    <property type="project" value="UniProtKB-SubCell"/>
</dbReference>
<evidence type="ECO:0000256" key="5">
    <source>
        <dbReference type="ARBA" id="ARBA00022568"/>
    </source>
</evidence>
<evidence type="ECO:0000256" key="15">
    <source>
        <dbReference type="ARBA" id="ARBA00023136"/>
    </source>
</evidence>
<keyword evidence="24" id="KW-1185">Reference proteome</keyword>
<dbReference type="SFLD" id="SFLDS00003">
    <property type="entry name" value="Haloacid_Dehalogenase"/>
    <property type="match status" value="1"/>
</dbReference>